<dbReference type="EMBL" id="MFZV01000007">
    <property type="protein sequence ID" value="OGK31373.1"/>
    <property type="molecule type" value="Genomic_DNA"/>
</dbReference>
<feature type="transmembrane region" description="Helical" evidence="1">
    <location>
        <begin position="44"/>
        <end position="61"/>
    </location>
</feature>
<accession>A0A1F7HJV3</accession>
<gene>
    <name evidence="2" type="ORF">A3F29_01430</name>
</gene>
<keyword evidence="1" id="KW-0472">Membrane</keyword>
<evidence type="ECO:0000313" key="3">
    <source>
        <dbReference type="Proteomes" id="UP000177199"/>
    </source>
</evidence>
<name>A0A1F7HJV3_9BACT</name>
<dbReference type="AlphaFoldDB" id="A0A1F7HJV3"/>
<feature type="transmembrane region" description="Helical" evidence="1">
    <location>
        <begin position="68"/>
        <end position="85"/>
    </location>
</feature>
<keyword evidence="1" id="KW-0812">Transmembrane</keyword>
<evidence type="ECO:0000256" key="1">
    <source>
        <dbReference type="SAM" id="Phobius"/>
    </source>
</evidence>
<evidence type="ECO:0000313" key="2">
    <source>
        <dbReference type="EMBL" id="OGK31373.1"/>
    </source>
</evidence>
<dbReference type="Proteomes" id="UP000177199">
    <property type="component" value="Unassembled WGS sequence"/>
</dbReference>
<sequence length="109" mass="12647">MKPVLSTEKLNIMRNNKLKKLFILIVLSGIIAIFLTYISPINFYIVVAFLAFVFLFFNNLLNLFLDKNLSFLITSFIVLFFLINYFFGFQLMYSLILVLLAASLAFLLN</sequence>
<organism evidence="2 3">
    <name type="scientific">Candidatus Roizmanbacteria bacterium RIFCSPHIGHO2_12_FULL_33_9</name>
    <dbReference type="NCBI Taxonomy" id="1802045"/>
    <lineage>
        <taxon>Bacteria</taxon>
        <taxon>Candidatus Roizmaniibacteriota</taxon>
    </lineage>
</organism>
<reference evidence="2 3" key="1">
    <citation type="journal article" date="2016" name="Nat. Commun.">
        <title>Thousands of microbial genomes shed light on interconnected biogeochemical processes in an aquifer system.</title>
        <authorList>
            <person name="Anantharaman K."/>
            <person name="Brown C.T."/>
            <person name="Hug L.A."/>
            <person name="Sharon I."/>
            <person name="Castelle C.J."/>
            <person name="Probst A.J."/>
            <person name="Thomas B.C."/>
            <person name="Singh A."/>
            <person name="Wilkins M.J."/>
            <person name="Karaoz U."/>
            <person name="Brodie E.L."/>
            <person name="Williams K.H."/>
            <person name="Hubbard S.S."/>
            <person name="Banfield J.F."/>
        </authorList>
    </citation>
    <scope>NUCLEOTIDE SEQUENCE [LARGE SCALE GENOMIC DNA]</scope>
</reference>
<protein>
    <submittedName>
        <fullName evidence="2">Uncharacterized protein</fullName>
    </submittedName>
</protein>
<feature type="transmembrane region" description="Helical" evidence="1">
    <location>
        <begin position="91"/>
        <end position="108"/>
    </location>
</feature>
<comment type="caution">
    <text evidence="2">The sequence shown here is derived from an EMBL/GenBank/DDBJ whole genome shotgun (WGS) entry which is preliminary data.</text>
</comment>
<proteinExistence type="predicted"/>
<feature type="transmembrane region" description="Helical" evidence="1">
    <location>
        <begin position="21"/>
        <end position="38"/>
    </location>
</feature>
<keyword evidence="1" id="KW-1133">Transmembrane helix</keyword>